<sequence length="220" mass="24179">MGISNSVMVVFALLTALTLPGLSWGDDSASAPPILEGCKKKAAECTKCDWGDCHSSSGFASDGCCSAGHQFKCCENAPEVLTPCEKMMAKCDDNWGECFPRDGYKGDACCHEGASFKCVYEMTLQERASKDSAYAKLINCFLAGHPDLESLRKCVPRPSECKSPSMCRTDHWYFQKCPKFVKCLQRKHSDIDALLNCWPNDDNMEECNAPLPSIENATEA</sequence>
<accession>A0A914I955</accession>
<keyword evidence="1" id="KW-0732">Signal</keyword>
<proteinExistence type="predicted"/>
<evidence type="ECO:0000313" key="3">
    <source>
        <dbReference type="WBParaSite" id="Gr19_v10_g8047.t1"/>
    </source>
</evidence>
<evidence type="ECO:0000313" key="2">
    <source>
        <dbReference type="Proteomes" id="UP000887572"/>
    </source>
</evidence>
<feature type="signal peptide" evidence="1">
    <location>
        <begin position="1"/>
        <end position="25"/>
    </location>
</feature>
<organism evidence="2 3">
    <name type="scientific">Globodera rostochiensis</name>
    <name type="common">Golden nematode worm</name>
    <name type="synonym">Heterodera rostochiensis</name>
    <dbReference type="NCBI Taxonomy" id="31243"/>
    <lineage>
        <taxon>Eukaryota</taxon>
        <taxon>Metazoa</taxon>
        <taxon>Ecdysozoa</taxon>
        <taxon>Nematoda</taxon>
        <taxon>Chromadorea</taxon>
        <taxon>Rhabditida</taxon>
        <taxon>Tylenchina</taxon>
        <taxon>Tylenchomorpha</taxon>
        <taxon>Tylenchoidea</taxon>
        <taxon>Heteroderidae</taxon>
        <taxon>Heteroderinae</taxon>
        <taxon>Globodera</taxon>
    </lineage>
</organism>
<name>A0A914I955_GLORO</name>
<reference evidence="3" key="1">
    <citation type="submission" date="2022-11" db="UniProtKB">
        <authorList>
            <consortium name="WormBaseParasite"/>
        </authorList>
    </citation>
    <scope>IDENTIFICATION</scope>
</reference>
<protein>
    <submittedName>
        <fullName evidence="3">Uncharacterized protein</fullName>
    </submittedName>
</protein>
<evidence type="ECO:0000256" key="1">
    <source>
        <dbReference type="SAM" id="SignalP"/>
    </source>
</evidence>
<dbReference type="AlphaFoldDB" id="A0A914I955"/>
<dbReference type="WBParaSite" id="Gr19_v10_g8047.t1">
    <property type="protein sequence ID" value="Gr19_v10_g8047.t1"/>
    <property type="gene ID" value="Gr19_v10_g8047"/>
</dbReference>
<feature type="chain" id="PRO_5037159796" evidence="1">
    <location>
        <begin position="26"/>
        <end position="220"/>
    </location>
</feature>
<keyword evidence="2" id="KW-1185">Reference proteome</keyword>
<dbReference type="Proteomes" id="UP000887572">
    <property type="component" value="Unplaced"/>
</dbReference>